<dbReference type="GO" id="GO:0006352">
    <property type="term" value="P:DNA-templated transcription initiation"/>
    <property type="evidence" value="ECO:0007669"/>
    <property type="project" value="InterPro"/>
</dbReference>
<dbReference type="InterPro" id="IPR013324">
    <property type="entry name" value="RNA_pol_sigma_r3/r4-like"/>
</dbReference>
<evidence type="ECO:0000259" key="8">
    <source>
        <dbReference type="Pfam" id="PF08281"/>
    </source>
</evidence>
<dbReference type="Gene3D" id="1.10.1740.10">
    <property type="match status" value="1"/>
</dbReference>
<dbReference type="InterPro" id="IPR036388">
    <property type="entry name" value="WH-like_DNA-bd_sf"/>
</dbReference>
<evidence type="ECO:0000259" key="7">
    <source>
        <dbReference type="Pfam" id="PF04542"/>
    </source>
</evidence>
<dbReference type="InterPro" id="IPR039425">
    <property type="entry name" value="RNA_pol_sigma-70-like"/>
</dbReference>
<feature type="domain" description="RNA polymerase sigma-70 region 2" evidence="7">
    <location>
        <begin position="24"/>
        <end position="86"/>
    </location>
</feature>
<evidence type="ECO:0000256" key="3">
    <source>
        <dbReference type="ARBA" id="ARBA00023082"/>
    </source>
</evidence>
<dbReference type="EMBL" id="JAOUSF010000004">
    <property type="protein sequence ID" value="MCU9614580.1"/>
    <property type="molecule type" value="Genomic_DNA"/>
</dbReference>
<dbReference type="InterPro" id="IPR000838">
    <property type="entry name" value="RNA_pol_sigma70_ECF_CS"/>
</dbReference>
<dbReference type="GO" id="GO:0006950">
    <property type="term" value="P:response to stress"/>
    <property type="evidence" value="ECO:0007669"/>
    <property type="project" value="UniProtKB-ARBA"/>
</dbReference>
<keyword evidence="4 6" id="KW-0238">DNA-binding</keyword>
<organism evidence="9 10">
    <name type="scientific">Perspicuibacillus lycopersici</name>
    <dbReference type="NCBI Taxonomy" id="1325689"/>
    <lineage>
        <taxon>Bacteria</taxon>
        <taxon>Bacillati</taxon>
        <taxon>Bacillota</taxon>
        <taxon>Bacilli</taxon>
        <taxon>Bacillales</taxon>
        <taxon>Bacillaceae</taxon>
        <taxon>Perspicuibacillus</taxon>
    </lineage>
</organism>
<evidence type="ECO:0000256" key="2">
    <source>
        <dbReference type="ARBA" id="ARBA00023015"/>
    </source>
</evidence>
<evidence type="ECO:0000256" key="1">
    <source>
        <dbReference type="ARBA" id="ARBA00010641"/>
    </source>
</evidence>
<dbReference type="PANTHER" id="PTHR43133:SF60">
    <property type="entry name" value="RNA POLYMERASE SIGMA FACTOR SIGV"/>
    <property type="match status" value="1"/>
</dbReference>
<dbReference type="InterPro" id="IPR013325">
    <property type="entry name" value="RNA_pol_sigma_r2"/>
</dbReference>
<dbReference type="RefSeq" id="WP_263073875.1">
    <property type="nucleotide sequence ID" value="NZ_JAOUSF010000004.1"/>
</dbReference>
<dbReference type="InterPro" id="IPR013249">
    <property type="entry name" value="RNA_pol_sigma70_r4_t2"/>
</dbReference>
<dbReference type="GO" id="GO:0016987">
    <property type="term" value="F:sigma factor activity"/>
    <property type="evidence" value="ECO:0007669"/>
    <property type="project" value="UniProtKB-KW"/>
</dbReference>
<dbReference type="Pfam" id="PF08281">
    <property type="entry name" value="Sigma70_r4_2"/>
    <property type="match status" value="1"/>
</dbReference>
<dbReference type="NCBIfam" id="TIGR02937">
    <property type="entry name" value="sigma70-ECF"/>
    <property type="match status" value="1"/>
</dbReference>
<accession>A0AAE3IYV6</accession>
<dbReference type="PANTHER" id="PTHR43133">
    <property type="entry name" value="RNA POLYMERASE ECF-TYPE SIGMA FACTO"/>
    <property type="match status" value="1"/>
</dbReference>
<evidence type="ECO:0000313" key="9">
    <source>
        <dbReference type="EMBL" id="MCU9614580.1"/>
    </source>
</evidence>
<dbReference type="SUPFAM" id="SSF88946">
    <property type="entry name" value="Sigma2 domain of RNA polymerase sigma factors"/>
    <property type="match status" value="1"/>
</dbReference>
<gene>
    <name evidence="9" type="ORF">OEV98_13630</name>
</gene>
<evidence type="ECO:0000256" key="6">
    <source>
        <dbReference type="RuleBase" id="RU000716"/>
    </source>
</evidence>
<dbReference type="SUPFAM" id="SSF88659">
    <property type="entry name" value="Sigma3 and sigma4 domains of RNA polymerase sigma factors"/>
    <property type="match status" value="1"/>
</dbReference>
<dbReference type="CDD" id="cd06171">
    <property type="entry name" value="Sigma70_r4"/>
    <property type="match status" value="1"/>
</dbReference>
<keyword evidence="2 6" id="KW-0805">Transcription regulation</keyword>
<reference evidence="9" key="1">
    <citation type="submission" date="2022-10" db="EMBL/GenBank/DDBJ databases">
        <title>Description of Fervidibacillus gen. nov. in the family Fervidibacillaceae fam. nov. with two species, Fervidibacillus albus sp. nov., and Fervidibacillus halotolerans sp. nov., isolated from tidal flat sediments.</title>
        <authorList>
            <person name="Kwon K.K."/>
            <person name="Yang S.-H."/>
        </authorList>
    </citation>
    <scope>NUCLEOTIDE SEQUENCE</scope>
    <source>
        <strain evidence="9">JCM 19140</strain>
    </source>
</reference>
<name>A0AAE3IYV6_9BACI</name>
<dbReference type="Proteomes" id="UP001209318">
    <property type="component" value="Unassembled WGS sequence"/>
</dbReference>
<dbReference type="GO" id="GO:0003677">
    <property type="term" value="F:DNA binding"/>
    <property type="evidence" value="ECO:0007669"/>
    <property type="project" value="UniProtKB-KW"/>
</dbReference>
<keyword evidence="3 6" id="KW-0731">Sigma factor</keyword>
<keyword evidence="5 6" id="KW-0804">Transcription</keyword>
<comment type="similarity">
    <text evidence="1 6">Belongs to the sigma-70 factor family. ECF subfamily.</text>
</comment>
<proteinExistence type="inferred from homology"/>
<dbReference type="Gene3D" id="1.10.10.10">
    <property type="entry name" value="Winged helix-like DNA-binding domain superfamily/Winged helix DNA-binding domain"/>
    <property type="match status" value="1"/>
</dbReference>
<dbReference type="InterPro" id="IPR014284">
    <property type="entry name" value="RNA_pol_sigma-70_dom"/>
</dbReference>
<comment type="caution">
    <text evidence="9">The sequence shown here is derived from an EMBL/GenBank/DDBJ whole genome shotgun (WGS) entry which is preliminary data.</text>
</comment>
<evidence type="ECO:0000256" key="5">
    <source>
        <dbReference type="ARBA" id="ARBA00023163"/>
    </source>
</evidence>
<feature type="domain" description="RNA polymerase sigma factor 70 region 4 type 2" evidence="8">
    <location>
        <begin position="123"/>
        <end position="172"/>
    </location>
</feature>
<dbReference type="Pfam" id="PF04542">
    <property type="entry name" value="Sigma70_r2"/>
    <property type="match status" value="1"/>
</dbReference>
<dbReference type="PROSITE" id="PS01063">
    <property type="entry name" value="SIGMA70_ECF"/>
    <property type="match status" value="1"/>
</dbReference>
<dbReference type="AlphaFoldDB" id="A0AAE3IYV6"/>
<keyword evidence="10" id="KW-1185">Reference proteome</keyword>
<protein>
    <recommendedName>
        <fullName evidence="6">RNA polymerase sigma factor</fullName>
    </recommendedName>
</protein>
<sequence>MSEWGNVEEINREDKETWFEAVMDEYGEKLTKLAYNYLKDWSLAEDVVQDVFVISFKQFENLKNILSLKAWIYRITINKCKDVLKSSTVKRVITNPIFFLHTKSTGLSPEMSLIKSSEEYFLSTCVLALPVKYQEVITLYYYEELSIEEISGILKINKNTVKTRLSRARMKLEKLMERWR</sequence>
<dbReference type="InterPro" id="IPR007627">
    <property type="entry name" value="RNA_pol_sigma70_r2"/>
</dbReference>
<evidence type="ECO:0000256" key="4">
    <source>
        <dbReference type="ARBA" id="ARBA00023125"/>
    </source>
</evidence>
<evidence type="ECO:0000313" key="10">
    <source>
        <dbReference type="Proteomes" id="UP001209318"/>
    </source>
</evidence>